<feature type="region of interest" description="Disordered" evidence="1">
    <location>
        <begin position="133"/>
        <end position="223"/>
    </location>
</feature>
<gene>
    <name evidence="2" type="ORF">L596_005733</name>
</gene>
<dbReference type="EMBL" id="AZBU02000001">
    <property type="protein sequence ID" value="TMS39163.1"/>
    <property type="molecule type" value="Genomic_DNA"/>
</dbReference>
<keyword evidence="3" id="KW-1185">Reference proteome</keyword>
<accession>A0A4V6I8R1</accession>
<feature type="compositionally biased region" description="Polar residues" evidence="1">
    <location>
        <begin position="211"/>
        <end position="223"/>
    </location>
</feature>
<organism evidence="2 3">
    <name type="scientific">Steinernema carpocapsae</name>
    <name type="common">Entomopathogenic nematode</name>
    <dbReference type="NCBI Taxonomy" id="34508"/>
    <lineage>
        <taxon>Eukaryota</taxon>
        <taxon>Metazoa</taxon>
        <taxon>Ecdysozoa</taxon>
        <taxon>Nematoda</taxon>
        <taxon>Chromadorea</taxon>
        <taxon>Rhabditida</taxon>
        <taxon>Tylenchina</taxon>
        <taxon>Panagrolaimomorpha</taxon>
        <taxon>Strongyloidoidea</taxon>
        <taxon>Steinernematidae</taxon>
        <taxon>Steinernema</taxon>
    </lineage>
</organism>
<reference evidence="2 3" key="1">
    <citation type="journal article" date="2015" name="Genome Biol.">
        <title>Comparative genomics of Steinernema reveals deeply conserved gene regulatory networks.</title>
        <authorList>
            <person name="Dillman A.R."/>
            <person name="Macchietto M."/>
            <person name="Porter C.F."/>
            <person name="Rogers A."/>
            <person name="Williams B."/>
            <person name="Antoshechkin I."/>
            <person name="Lee M.M."/>
            <person name="Goodwin Z."/>
            <person name="Lu X."/>
            <person name="Lewis E.E."/>
            <person name="Goodrich-Blair H."/>
            <person name="Stock S.P."/>
            <person name="Adams B.J."/>
            <person name="Sternberg P.W."/>
            <person name="Mortazavi A."/>
        </authorList>
    </citation>
    <scope>NUCLEOTIDE SEQUENCE [LARGE SCALE GENOMIC DNA]</scope>
    <source>
        <strain evidence="2 3">ALL</strain>
    </source>
</reference>
<reference evidence="2 3" key="2">
    <citation type="journal article" date="2019" name="G3 (Bethesda)">
        <title>Hybrid Assembly of the Genome of the Entomopathogenic Nematode Steinernema carpocapsae Identifies the X-Chromosome.</title>
        <authorList>
            <person name="Serra L."/>
            <person name="Macchietto M."/>
            <person name="Macias-Munoz A."/>
            <person name="McGill C.J."/>
            <person name="Rodriguez I.M."/>
            <person name="Rodriguez B."/>
            <person name="Murad R."/>
            <person name="Mortazavi A."/>
        </authorList>
    </citation>
    <scope>NUCLEOTIDE SEQUENCE [LARGE SCALE GENOMIC DNA]</scope>
    <source>
        <strain evidence="2 3">ALL</strain>
    </source>
</reference>
<comment type="caution">
    <text evidence="2">The sequence shown here is derived from an EMBL/GenBank/DDBJ whole genome shotgun (WGS) entry which is preliminary data.</text>
</comment>
<evidence type="ECO:0000256" key="1">
    <source>
        <dbReference type="SAM" id="MobiDB-lite"/>
    </source>
</evidence>
<name>A0A4V6I8R1_STECR</name>
<feature type="compositionally biased region" description="Polar residues" evidence="1">
    <location>
        <begin position="158"/>
        <end position="167"/>
    </location>
</feature>
<dbReference type="Proteomes" id="UP000298663">
    <property type="component" value="Chromosome X"/>
</dbReference>
<dbReference type="AlphaFoldDB" id="A0A4V6I8R1"/>
<feature type="compositionally biased region" description="Basic residues" evidence="1">
    <location>
        <begin position="195"/>
        <end position="208"/>
    </location>
</feature>
<evidence type="ECO:0000313" key="3">
    <source>
        <dbReference type="Proteomes" id="UP000298663"/>
    </source>
</evidence>
<feature type="compositionally biased region" description="Acidic residues" evidence="1">
    <location>
        <begin position="139"/>
        <end position="156"/>
    </location>
</feature>
<evidence type="ECO:0000313" key="2">
    <source>
        <dbReference type="EMBL" id="TMS39163.1"/>
    </source>
</evidence>
<dbReference type="EMBL" id="CM016762">
    <property type="protein sequence ID" value="TMS39163.1"/>
    <property type="molecule type" value="Genomic_DNA"/>
</dbReference>
<proteinExistence type="predicted"/>
<sequence>MLSGTCLRETISRRPVIRLNSPSGFTQPGVGLPSALEHRRLRIRSAMTRSTLRKKDIQVGDLVLCRKENRKNKLQPRYSPPARVIQLKRPNAVLLDLASEKTFRVHLDRLKKFFEPSLLPLRLKDRGAVIFDHSRNENTDGDNDLEDGDDDHEDDVLSTPTARSQDPQDLLQPSPRSPRRSTVQRPQSPFLRVAPRIHRIRPPRRFRISRLNQSTVSVGSPGQ</sequence>
<protein>
    <submittedName>
        <fullName evidence="2">Uncharacterized protein</fullName>
    </submittedName>
</protein>